<accession>A0A918BPU0</accession>
<protein>
    <submittedName>
        <fullName evidence="2">Uncharacterized protein</fullName>
    </submittedName>
</protein>
<keyword evidence="3" id="KW-1185">Reference proteome</keyword>
<reference evidence="2" key="2">
    <citation type="submission" date="2020-09" db="EMBL/GenBank/DDBJ databases">
        <authorList>
            <person name="Sun Q."/>
            <person name="Ohkuma M."/>
        </authorList>
    </citation>
    <scope>NUCLEOTIDE SEQUENCE</scope>
    <source>
        <strain evidence="2">JCM 3131</strain>
    </source>
</reference>
<gene>
    <name evidence="2" type="ORF">GCM10010145_61600</name>
</gene>
<reference evidence="2" key="1">
    <citation type="journal article" date="2014" name="Int. J. Syst. Evol. Microbiol.">
        <title>Complete genome sequence of Corynebacterium casei LMG S-19264T (=DSM 44701T), isolated from a smear-ripened cheese.</title>
        <authorList>
            <consortium name="US DOE Joint Genome Institute (JGI-PGF)"/>
            <person name="Walter F."/>
            <person name="Albersmeier A."/>
            <person name="Kalinowski J."/>
            <person name="Ruckert C."/>
        </authorList>
    </citation>
    <scope>NUCLEOTIDE SEQUENCE</scope>
    <source>
        <strain evidence="2">JCM 3131</strain>
    </source>
</reference>
<comment type="caution">
    <text evidence="2">The sequence shown here is derived from an EMBL/GenBank/DDBJ whole genome shotgun (WGS) entry which is preliminary data.</text>
</comment>
<evidence type="ECO:0000256" key="1">
    <source>
        <dbReference type="SAM" id="MobiDB-lite"/>
    </source>
</evidence>
<dbReference type="Proteomes" id="UP000620156">
    <property type="component" value="Unassembled WGS sequence"/>
</dbReference>
<proteinExistence type="predicted"/>
<dbReference type="AlphaFoldDB" id="A0A918BPU0"/>
<evidence type="ECO:0000313" key="2">
    <source>
        <dbReference type="EMBL" id="GGQ83710.1"/>
    </source>
</evidence>
<feature type="region of interest" description="Disordered" evidence="1">
    <location>
        <begin position="57"/>
        <end position="78"/>
    </location>
</feature>
<evidence type="ECO:0000313" key="3">
    <source>
        <dbReference type="Proteomes" id="UP000620156"/>
    </source>
</evidence>
<name>A0A918BPU0_9ACTN</name>
<dbReference type="EMBL" id="BMQK01000021">
    <property type="protein sequence ID" value="GGQ83710.1"/>
    <property type="molecule type" value="Genomic_DNA"/>
</dbReference>
<feature type="compositionally biased region" description="Basic and acidic residues" evidence="1">
    <location>
        <begin position="63"/>
        <end position="78"/>
    </location>
</feature>
<sequence length="78" mass="8409">MPLQGEYGGAIDVMRFGLRRACGRFAGTGGGRRRWASRELEHEGCLSGICRAGTTADAPGRAPRLDARHETEPGRNVL</sequence>
<organism evidence="2 3">
    <name type="scientific">Streptomyces ruber</name>
    <dbReference type="NCBI Taxonomy" id="83378"/>
    <lineage>
        <taxon>Bacteria</taxon>
        <taxon>Bacillati</taxon>
        <taxon>Actinomycetota</taxon>
        <taxon>Actinomycetes</taxon>
        <taxon>Kitasatosporales</taxon>
        <taxon>Streptomycetaceae</taxon>
        <taxon>Streptomyces</taxon>
    </lineage>
</organism>